<evidence type="ECO:0000313" key="2">
    <source>
        <dbReference type="EMBL" id="GFS92414.1"/>
    </source>
</evidence>
<dbReference type="EMBL" id="BMAW01099908">
    <property type="protein sequence ID" value="GFS92414.1"/>
    <property type="molecule type" value="Genomic_DNA"/>
</dbReference>
<evidence type="ECO:0000256" key="1">
    <source>
        <dbReference type="SAM" id="Phobius"/>
    </source>
</evidence>
<keyword evidence="3" id="KW-1185">Reference proteome</keyword>
<feature type="transmembrane region" description="Helical" evidence="1">
    <location>
        <begin position="74"/>
        <end position="92"/>
    </location>
</feature>
<name>A0A8X6N444_NEPPI</name>
<keyword evidence="1" id="KW-1133">Transmembrane helix</keyword>
<comment type="caution">
    <text evidence="2">The sequence shown here is derived from an EMBL/GenBank/DDBJ whole genome shotgun (WGS) entry which is preliminary data.</text>
</comment>
<organism evidence="2 3">
    <name type="scientific">Nephila pilipes</name>
    <name type="common">Giant wood spider</name>
    <name type="synonym">Nephila maculata</name>
    <dbReference type="NCBI Taxonomy" id="299642"/>
    <lineage>
        <taxon>Eukaryota</taxon>
        <taxon>Metazoa</taxon>
        <taxon>Ecdysozoa</taxon>
        <taxon>Arthropoda</taxon>
        <taxon>Chelicerata</taxon>
        <taxon>Arachnida</taxon>
        <taxon>Araneae</taxon>
        <taxon>Araneomorphae</taxon>
        <taxon>Entelegynae</taxon>
        <taxon>Araneoidea</taxon>
        <taxon>Nephilidae</taxon>
        <taxon>Nephila</taxon>
    </lineage>
</organism>
<gene>
    <name evidence="2" type="ORF">NPIL_49011</name>
</gene>
<keyword evidence="1" id="KW-0812">Transmembrane</keyword>
<dbReference type="Proteomes" id="UP000887013">
    <property type="component" value="Unassembled WGS sequence"/>
</dbReference>
<protein>
    <submittedName>
        <fullName evidence="2">Uncharacterized protein</fullName>
    </submittedName>
</protein>
<keyword evidence="1" id="KW-0472">Membrane</keyword>
<reference evidence="2" key="1">
    <citation type="submission" date="2020-08" db="EMBL/GenBank/DDBJ databases">
        <title>Multicomponent nature underlies the extraordinary mechanical properties of spider dragline silk.</title>
        <authorList>
            <person name="Kono N."/>
            <person name="Nakamura H."/>
            <person name="Mori M."/>
            <person name="Yoshida Y."/>
            <person name="Ohtoshi R."/>
            <person name="Malay A.D."/>
            <person name="Moran D.A.P."/>
            <person name="Tomita M."/>
            <person name="Numata K."/>
            <person name="Arakawa K."/>
        </authorList>
    </citation>
    <scope>NUCLEOTIDE SEQUENCE</scope>
</reference>
<evidence type="ECO:0000313" key="3">
    <source>
        <dbReference type="Proteomes" id="UP000887013"/>
    </source>
</evidence>
<accession>A0A8X6N444</accession>
<sequence length="95" mass="11025">MHLSNLMIKTLGNYEAWYSSKVNCQRKMTLLPVWFKGLTPELQQKAEATLGETSHVKAKALVDFRRLINDQQNFIFIFLTQMICHSFLYTILGLS</sequence>
<proteinExistence type="predicted"/>
<dbReference type="AlphaFoldDB" id="A0A8X6N444"/>